<feature type="transmembrane region" description="Helical" evidence="13">
    <location>
        <begin position="43"/>
        <end position="64"/>
    </location>
</feature>
<evidence type="ECO:0000256" key="9">
    <source>
        <dbReference type="ARBA" id="ARBA00022748"/>
    </source>
</evidence>
<evidence type="ECO:0000256" key="10">
    <source>
        <dbReference type="ARBA" id="ARBA00022989"/>
    </source>
</evidence>
<comment type="similarity">
    <text evidence="3 12">Belongs to the CcmB/CycW/HelB family.</text>
</comment>
<comment type="function">
    <text evidence="1 12">Required for the export of heme to the periplasm for the biogenesis of c-type cytochromes.</text>
</comment>
<proteinExistence type="inferred from homology"/>
<evidence type="ECO:0000256" key="1">
    <source>
        <dbReference type="ARBA" id="ARBA00002442"/>
    </source>
</evidence>
<feature type="transmembrane region" description="Helical" evidence="13">
    <location>
        <begin position="159"/>
        <end position="180"/>
    </location>
</feature>
<feature type="transmembrane region" description="Helical" evidence="13">
    <location>
        <begin position="12"/>
        <end position="37"/>
    </location>
</feature>
<comment type="caution">
    <text evidence="14">The sequence shown here is derived from an EMBL/GenBank/DDBJ whole genome shotgun (WGS) entry which is preliminary data.</text>
</comment>
<dbReference type="EMBL" id="JAMXQS010000002">
    <property type="protein sequence ID" value="MCO6048827.1"/>
    <property type="molecule type" value="Genomic_DNA"/>
</dbReference>
<evidence type="ECO:0000313" key="15">
    <source>
        <dbReference type="Proteomes" id="UP001205906"/>
    </source>
</evidence>
<dbReference type="PIRSF" id="PIRSF002764">
    <property type="entry name" value="CcmB"/>
    <property type="match status" value="1"/>
</dbReference>
<evidence type="ECO:0000256" key="11">
    <source>
        <dbReference type="ARBA" id="ARBA00023136"/>
    </source>
</evidence>
<dbReference type="PANTHER" id="PTHR30070:SF1">
    <property type="entry name" value="CYTOCHROME C BIOGENESIS B-RELATED"/>
    <property type="match status" value="1"/>
</dbReference>
<dbReference type="Proteomes" id="UP001205906">
    <property type="component" value="Unassembled WGS sequence"/>
</dbReference>
<dbReference type="PANTHER" id="PTHR30070">
    <property type="entry name" value="HEME EXPORTER PROTEIN B"/>
    <property type="match status" value="1"/>
</dbReference>
<keyword evidence="7 12" id="KW-0997">Cell inner membrane</keyword>
<keyword evidence="10 13" id="KW-1133">Transmembrane helix</keyword>
<comment type="subcellular location">
    <subcellularLocation>
        <location evidence="2">Cell inner membrane</location>
        <topology evidence="2">Multi-pass membrane protein</topology>
    </subcellularLocation>
</comment>
<evidence type="ECO:0000256" key="5">
    <source>
        <dbReference type="ARBA" id="ARBA00022448"/>
    </source>
</evidence>
<reference evidence="14 15" key="1">
    <citation type="submission" date="2022-06" db="EMBL/GenBank/DDBJ databases">
        <title>Mesorhizobium sp. strain RP14 Genome sequencing and assembly.</title>
        <authorList>
            <person name="Kim I."/>
        </authorList>
    </citation>
    <scope>NUCLEOTIDE SEQUENCE [LARGE SCALE GENOMIC DNA]</scope>
    <source>
        <strain evidence="15">RP14(2022)</strain>
    </source>
</reference>
<protein>
    <recommendedName>
        <fullName evidence="4 12">Heme exporter protein B</fullName>
    </recommendedName>
</protein>
<feature type="transmembrane region" description="Helical" evidence="13">
    <location>
        <begin position="192"/>
        <end position="214"/>
    </location>
</feature>
<feature type="transmembrane region" description="Helical" evidence="13">
    <location>
        <begin position="127"/>
        <end position="153"/>
    </location>
</feature>
<dbReference type="InterPro" id="IPR026031">
    <property type="entry name" value="Cyt_c_CcmB_bac"/>
</dbReference>
<evidence type="ECO:0000313" key="14">
    <source>
        <dbReference type="EMBL" id="MCO6048827.1"/>
    </source>
</evidence>
<evidence type="ECO:0000256" key="13">
    <source>
        <dbReference type="SAM" id="Phobius"/>
    </source>
</evidence>
<accession>A0ABT1C1W4</accession>
<keyword evidence="15" id="KW-1185">Reference proteome</keyword>
<evidence type="ECO:0000256" key="4">
    <source>
        <dbReference type="ARBA" id="ARBA00016452"/>
    </source>
</evidence>
<dbReference type="InterPro" id="IPR003544">
    <property type="entry name" value="Cyt_c_biogenesis_CcmB"/>
</dbReference>
<keyword evidence="8 13" id="KW-0812">Transmembrane</keyword>
<dbReference type="Pfam" id="PF03379">
    <property type="entry name" value="CcmB"/>
    <property type="match status" value="1"/>
</dbReference>
<dbReference type="PRINTS" id="PR01414">
    <property type="entry name" value="CCMBBIOGNSIS"/>
</dbReference>
<evidence type="ECO:0000256" key="8">
    <source>
        <dbReference type="ARBA" id="ARBA00022692"/>
    </source>
</evidence>
<keyword evidence="5 12" id="KW-0813">Transport</keyword>
<keyword evidence="6 12" id="KW-1003">Cell membrane</keyword>
<dbReference type="RefSeq" id="WP_252816004.1">
    <property type="nucleotide sequence ID" value="NZ_JAMXQS010000002.1"/>
</dbReference>
<keyword evidence="11 12" id="KW-0472">Membrane</keyword>
<evidence type="ECO:0000256" key="7">
    <source>
        <dbReference type="ARBA" id="ARBA00022519"/>
    </source>
</evidence>
<evidence type="ECO:0000256" key="12">
    <source>
        <dbReference type="PIRNR" id="PIRNR002764"/>
    </source>
</evidence>
<dbReference type="NCBIfam" id="TIGR01190">
    <property type="entry name" value="ccmB"/>
    <property type="match status" value="1"/>
</dbReference>
<organism evidence="14 15">
    <name type="scientific">Mesorhizobium liriopis</name>
    <dbReference type="NCBI Taxonomy" id="2953882"/>
    <lineage>
        <taxon>Bacteria</taxon>
        <taxon>Pseudomonadati</taxon>
        <taxon>Pseudomonadota</taxon>
        <taxon>Alphaproteobacteria</taxon>
        <taxon>Hyphomicrobiales</taxon>
        <taxon>Phyllobacteriaceae</taxon>
        <taxon>Mesorhizobium</taxon>
    </lineage>
</organism>
<sequence length="218" mass="21969">MSAIYFRDLLIALRAGGGALTGLLFFLAVIAVMPFALGPDMALLGRLGPAILWIGALLAGLLGLDRIFAGDREDGSLDAIVGGSDFLSLVLTALAKGLAHWTASLLPIVIAAPVFGVLVNTDWTASLAVALTLLVGTPALSLVGVAGAAVAVALPRGGVLVSVLILPFVIPTLIFGVSAAYGAGTDAFWPPFLLLCASTLFLGVVGPVAAALALREGD</sequence>
<evidence type="ECO:0000256" key="2">
    <source>
        <dbReference type="ARBA" id="ARBA00004429"/>
    </source>
</evidence>
<gene>
    <name evidence="14" type="primary">ccmB</name>
    <name evidence="14" type="ORF">NGM99_03375</name>
</gene>
<evidence type="ECO:0000256" key="3">
    <source>
        <dbReference type="ARBA" id="ARBA00010544"/>
    </source>
</evidence>
<feature type="transmembrane region" description="Helical" evidence="13">
    <location>
        <begin position="101"/>
        <end position="120"/>
    </location>
</feature>
<keyword evidence="9 12" id="KW-0201">Cytochrome c-type biogenesis</keyword>
<name>A0ABT1C1W4_9HYPH</name>
<evidence type="ECO:0000256" key="6">
    <source>
        <dbReference type="ARBA" id="ARBA00022475"/>
    </source>
</evidence>